<dbReference type="InterPro" id="IPR013785">
    <property type="entry name" value="Aldolase_TIM"/>
</dbReference>
<evidence type="ECO:0000259" key="7">
    <source>
        <dbReference type="PROSITE" id="PS51918"/>
    </source>
</evidence>
<dbReference type="InterPro" id="IPR007197">
    <property type="entry name" value="rSAM"/>
</dbReference>
<protein>
    <submittedName>
        <fullName evidence="8">Radical SAM protein</fullName>
    </submittedName>
</protein>
<comment type="caution">
    <text evidence="8">The sequence shown here is derived from an EMBL/GenBank/DDBJ whole genome shotgun (WGS) entry which is preliminary data.</text>
</comment>
<dbReference type="SUPFAM" id="SSF102114">
    <property type="entry name" value="Radical SAM enzymes"/>
    <property type="match status" value="1"/>
</dbReference>
<dbReference type="PANTHER" id="PTHR11228">
    <property type="entry name" value="RADICAL SAM DOMAIN PROTEIN"/>
    <property type="match status" value="1"/>
</dbReference>
<dbReference type="SFLD" id="SFLDG01386">
    <property type="entry name" value="main_SPASM_domain-containing"/>
    <property type="match status" value="1"/>
</dbReference>
<keyword evidence="5" id="KW-0408">Iron</keyword>
<evidence type="ECO:0000256" key="2">
    <source>
        <dbReference type="ARBA" id="ARBA00022485"/>
    </source>
</evidence>
<dbReference type="Gene3D" id="3.20.20.70">
    <property type="entry name" value="Aldolase class I"/>
    <property type="match status" value="1"/>
</dbReference>
<dbReference type="InterPro" id="IPR050377">
    <property type="entry name" value="Radical_SAM_PqqE_MftC-like"/>
</dbReference>
<evidence type="ECO:0000313" key="9">
    <source>
        <dbReference type="Proteomes" id="UP001384579"/>
    </source>
</evidence>
<keyword evidence="2" id="KW-0004">4Fe-4S</keyword>
<dbReference type="EMBL" id="JBBLXS010000307">
    <property type="protein sequence ID" value="MEK0187129.1"/>
    <property type="molecule type" value="Genomic_DNA"/>
</dbReference>
<accession>A0ABU8YRS0</accession>
<dbReference type="Proteomes" id="UP001384579">
    <property type="component" value="Unassembled WGS sequence"/>
</dbReference>
<dbReference type="PIRSF" id="PIRSF037420">
    <property type="entry name" value="PQQ_syn_pqqE"/>
    <property type="match status" value="1"/>
</dbReference>
<dbReference type="Pfam" id="PF04055">
    <property type="entry name" value="Radical_SAM"/>
    <property type="match status" value="1"/>
</dbReference>
<dbReference type="InterPro" id="IPR058240">
    <property type="entry name" value="rSAM_sf"/>
</dbReference>
<feature type="domain" description="Radical SAM core" evidence="7">
    <location>
        <begin position="30"/>
        <end position="249"/>
    </location>
</feature>
<sequence length="357" mass="40895">MDALTMSRLGVKHTKSAVAESLRINTGYDITSPVTFYGIVNEHCNVKCRQCEYWRLKEYKDEMTIEEWQNALLSIKEFVGEFSINFSGGEPYIKKGFLDLLTFANKNGIHAGVTTNGYCMTRENAAKTVAARPFNVNISVDGPNAELHDYLRGQPGLFDRLSKGIGYLREEQEKQGVLFPINVKPTLNRLNFRHMEEIVTWAKEIGATTVNFQPVNHWTPETYEELWVEEEDSEEFSQVIERLIEMKKKGAPIMNSDEVLRLMLPHFRDEKAPDGVRPCRVGLRNYWIDTRGDVKLCDEYPVIGNVKEESARAIWYGEKAQKVRRDTLNCGKLCLITCVSQKTILDKVKMGLKLLKN</sequence>
<comment type="cofactor">
    <cofactor evidence="1">
        <name>[4Fe-4S] cluster</name>
        <dbReference type="ChEBI" id="CHEBI:49883"/>
    </cofactor>
</comment>
<name>A0ABU8YRS0_9CYAN</name>
<dbReference type="InterPro" id="IPR017200">
    <property type="entry name" value="PqqE-like"/>
</dbReference>
<dbReference type="PANTHER" id="PTHR11228:SF7">
    <property type="entry name" value="PQQA PEPTIDE CYCLASE"/>
    <property type="match status" value="1"/>
</dbReference>
<keyword evidence="6" id="KW-0411">Iron-sulfur</keyword>
<evidence type="ECO:0000313" key="8">
    <source>
        <dbReference type="EMBL" id="MEK0187129.1"/>
    </source>
</evidence>
<dbReference type="RefSeq" id="WP_340523006.1">
    <property type="nucleotide sequence ID" value="NZ_JBBLXS010000307.1"/>
</dbReference>
<evidence type="ECO:0000256" key="4">
    <source>
        <dbReference type="ARBA" id="ARBA00022723"/>
    </source>
</evidence>
<evidence type="ECO:0000256" key="6">
    <source>
        <dbReference type="ARBA" id="ARBA00023014"/>
    </source>
</evidence>
<dbReference type="PROSITE" id="PS51918">
    <property type="entry name" value="RADICAL_SAM"/>
    <property type="match status" value="1"/>
</dbReference>
<dbReference type="SFLD" id="SFLDS00029">
    <property type="entry name" value="Radical_SAM"/>
    <property type="match status" value="1"/>
</dbReference>
<reference evidence="8 9" key="1">
    <citation type="journal article" date="2020" name="Harmful Algae">
        <title>Molecular and morphological characterization of a novel dihydroanatoxin-a producing Microcoleus species (cyanobacteria) from the Russian River, California, USA.</title>
        <authorList>
            <person name="Conklin K.Y."/>
            <person name="Stancheva R."/>
            <person name="Otten T.G."/>
            <person name="Fadness R."/>
            <person name="Boyer G.L."/>
            <person name="Read B."/>
            <person name="Zhang X."/>
            <person name="Sheath R.G."/>
        </authorList>
    </citation>
    <scope>NUCLEOTIDE SEQUENCE [LARGE SCALE GENOMIC DNA]</scope>
    <source>
        <strain evidence="8 9">PTRS2</strain>
    </source>
</reference>
<keyword evidence="3" id="KW-0949">S-adenosyl-L-methionine</keyword>
<evidence type="ECO:0000256" key="1">
    <source>
        <dbReference type="ARBA" id="ARBA00001966"/>
    </source>
</evidence>
<dbReference type="Pfam" id="PF13186">
    <property type="entry name" value="SPASM"/>
    <property type="match status" value="1"/>
</dbReference>
<keyword evidence="9" id="KW-1185">Reference proteome</keyword>
<evidence type="ECO:0000256" key="5">
    <source>
        <dbReference type="ARBA" id="ARBA00023004"/>
    </source>
</evidence>
<keyword evidence="4" id="KW-0479">Metal-binding</keyword>
<dbReference type="CDD" id="cd01335">
    <property type="entry name" value="Radical_SAM"/>
    <property type="match status" value="1"/>
</dbReference>
<organism evidence="8 9">
    <name type="scientific">Microcoleus anatoxicus PTRS2</name>
    <dbReference type="NCBI Taxonomy" id="2705321"/>
    <lineage>
        <taxon>Bacteria</taxon>
        <taxon>Bacillati</taxon>
        <taxon>Cyanobacteriota</taxon>
        <taxon>Cyanophyceae</taxon>
        <taxon>Oscillatoriophycideae</taxon>
        <taxon>Oscillatoriales</taxon>
        <taxon>Microcoleaceae</taxon>
        <taxon>Microcoleus</taxon>
        <taxon>Microcoleus anatoxicus</taxon>
    </lineage>
</organism>
<gene>
    <name evidence="8" type="ORF">WMG39_20080</name>
</gene>
<proteinExistence type="predicted"/>
<evidence type="ECO:0000256" key="3">
    <source>
        <dbReference type="ARBA" id="ARBA00022691"/>
    </source>
</evidence>
<dbReference type="CDD" id="cd21109">
    <property type="entry name" value="SPASM"/>
    <property type="match status" value="1"/>
</dbReference>
<dbReference type="SFLD" id="SFLDG01067">
    <property type="entry name" value="SPASM/twitch_domain_containing"/>
    <property type="match status" value="1"/>
</dbReference>
<dbReference type="InterPro" id="IPR023885">
    <property type="entry name" value="4Fe4S-binding_SPASM_dom"/>
</dbReference>